<evidence type="ECO:0000313" key="1">
    <source>
        <dbReference type="EMBL" id="JAE34941.1"/>
    </source>
</evidence>
<accession>A0A0A9HJA9</accession>
<organism evidence="1">
    <name type="scientific">Arundo donax</name>
    <name type="common">Giant reed</name>
    <name type="synonym">Donax arundinaceus</name>
    <dbReference type="NCBI Taxonomy" id="35708"/>
    <lineage>
        <taxon>Eukaryota</taxon>
        <taxon>Viridiplantae</taxon>
        <taxon>Streptophyta</taxon>
        <taxon>Embryophyta</taxon>
        <taxon>Tracheophyta</taxon>
        <taxon>Spermatophyta</taxon>
        <taxon>Magnoliopsida</taxon>
        <taxon>Liliopsida</taxon>
        <taxon>Poales</taxon>
        <taxon>Poaceae</taxon>
        <taxon>PACMAD clade</taxon>
        <taxon>Arundinoideae</taxon>
        <taxon>Arundineae</taxon>
        <taxon>Arundo</taxon>
    </lineage>
</organism>
<dbReference type="AlphaFoldDB" id="A0A0A9HJA9"/>
<reference evidence="1" key="2">
    <citation type="journal article" date="2015" name="Data Brief">
        <title>Shoot transcriptome of the giant reed, Arundo donax.</title>
        <authorList>
            <person name="Barrero R.A."/>
            <person name="Guerrero F.D."/>
            <person name="Moolhuijzen P."/>
            <person name="Goolsby J.A."/>
            <person name="Tidwell J."/>
            <person name="Bellgard S.E."/>
            <person name="Bellgard M.I."/>
        </authorList>
    </citation>
    <scope>NUCLEOTIDE SEQUENCE</scope>
    <source>
        <tissue evidence="1">Shoot tissue taken approximately 20 cm above the soil surface</tissue>
    </source>
</reference>
<protein>
    <submittedName>
        <fullName evidence="1">Uncharacterized protein</fullName>
    </submittedName>
</protein>
<name>A0A0A9HJA9_ARUDO</name>
<reference evidence="1" key="1">
    <citation type="submission" date="2014-09" db="EMBL/GenBank/DDBJ databases">
        <authorList>
            <person name="Magalhaes I.L.F."/>
            <person name="Oliveira U."/>
            <person name="Santos F.R."/>
            <person name="Vidigal T.H.D.A."/>
            <person name="Brescovit A.D."/>
            <person name="Santos A.J."/>
        </authorList>
    </citation>
    <scope>NUCLEOTIDE SEQUENCE</scope>
    <source>
        <tissue evidence="1">Shoot tissue taken approximately 20 cm above the soil surface</tissue>
    </source>
</reference>
<proteinExistence type="predicted"/>
<sequence length="61" mass="6748">MRQELLFASSRGPRPLSLPLLPSINPPFESPMLLPSSWTPVRAPPTPILAIGEYFTEPVHP</sequence>
<dbReference type="EMBL" id="GBRH01162955">
    <property type="protein sequence ID" value="JAE34941.1"/>
    <property type="molecule type" value="Transcribed_RNA"/>
</dbReference>